<evidence type="ECO:0000256" key="1">
    <source>
        <dbReference type="ARBA" id="ARBA00023125"/>
    </source>
</evidence>
<dbReference type="InterPro" id="IPR000551">
    <property type="entry name" value="MerR-type_HTH_dom"/>
</dbReference>
<dbReference type="GO" id="GO:0003700">
    <property type="term" value="F:DNA-binding transcription factor activity"/>
    <property type="evidence" value="ECO:0007669"/>
    <property type="project" value="InterPro"/>
</dbReference>
<dbReference type="SMART" id="SM00422">
    <property type="entry name" value="HTH_MERR"/>
    <property type="match status" value="1"/>
</dbReference>
<proteinExistence type="predicted"/>
<dbReference type="PANTHER" id="PTHR30204:SF97">
    <property type="entry name" value="MERR FAMILY REGULATORY PROTEIN"/>
    <property type="match status" value="1"/>
</dbReference>
<dbReference type="PROSITE" id="PS50937">
    <property type="entry name" value="HTH_MERR_2"/>
    <property type="match status" value="1"/>
</dbReference>
<dbReference type="PANTHER" id="PTHR30204">
    <property type="entry name" value="REDOX-CYCLING DRUG-SENSING TRANSCRIPTIONAL ACTIVATOR SOXR"/>
    <property type="match status" value="1"/>
</dbReference>
<evidence type="ECO:0000259" key="2">
    <source>
        <dbReference type="PROSITE" id="PS50937"/>
    </source>
</evidence>
<reference evidence="3 4" key="1">
    <citation type="submission" date="2017-09" db="EMBL/GenBank/DDBJ databases">
        <title>Genome sequence of Lactobacillus brevis D7.</title>
        <authorList>
            <person name="Kwon M.-S."/>
            <person name="Lim S.K."/>
            <person name="Choi H.-J."/>
        </authorList>
    </citation>
    <scope>NUCLEOTIDE SEQUENCE [LARGE SCALE GENOMIC DNA]</scope>
    <source>
        <strain evidence="3 4">D7</strain>
    </source>
</reference>
<dbReference type="GO" id="GO:0003677">
    <property type="term" value="F:DNA binding"/>
    <property type="evidence" value="ECO:0007669"/>
    <property type="project" value="UniProtKB-KW"/>
</dbReference>
<dbReference type="CDD" id="cd04768">
    <property type="entry name" value="HTH_BmrR-like"/>
    <property type="match status" value="1"/>
</dbReference>
<gene>
    <name evidence="3" type="ORF">CNR29_06605</name>
</gene>
<dbReference type="Pfam" id="PF13411">
    <property type="entry name" value="MerR_1"/>
    <property type="match status" value="1"/>
</dbReference>
<dbReference type="InterPro" id="IPR047057">
    <property type="entry name" value="MerR_fam"/>
</dbReference>
<dbReference type="Proteomes" id="UP000217918">
    <property type="component" value="Unassembled WGS sequence"/>
</dbReference>
<sequence>MLTIRKFAELAGTTRRTLLFYDQEDVFKPAHIADNGYRYYSYDQLYQLKFILQLRHLDLPLATIKELLATNDATQLNEQLRTVLSHIQTEIDNLTLLKDTLAERFQQPKFNENNHLLVPTIVERPAMAFWRSPKSAGCTDSDISALYQAFYQIIGPLKLLDKHESGFLTSVANSDAQAYPTASFQIIKAVSLAGVTTIPIVRRPAGQYVVATAMNDMGSILHTLDNIQHYVNQHQLTIATQMWQLNLNEQLTSKAGSQYISIEYQLL</sequence>
<dbReference type="Gene3D" id="1.10.1660.10">
    <property type="match status" value="1"/>
</dbReference>
<name>A0A2A3TYC9_LEVBR</name>
<dbReference type="InterPro" id="IPR009061">
    <property type="entry name" value="DNA-bd_dom_put_sf"/>
</dbReference>
<accession>A0A2A3TYC9</accession>
<dbReference type="AlphaFoldDB" id="A0A2A3TYC9"/>
<evidence type="ECO:0000313" key="4">
    <source>
        <dbReference type="Proteomes" id="UP000217918"/>
    </source>
</evidence>
<dbReference type="SUPFAM" id="SSF46955">
    <property type="entry name" value="Putative DNA-binding domain"/>
    <property type="match status" value="1"/>
</dbReference>
<evidence type="ECO:0000313" key="3">
    <source>
        <dbReference type="EMBL" id="PBQ23699.1"/>
    </source>
</evidence>
<dbReference type="RefSeq" id="WP_096109992.1">
    <property type="nucleotide sequence ID" value="NZ_NVYO01000001.1"/>
</dbReference>
<organism evidence="3 4">
    <name type="scientific">Levilactobacillus brevis</name>
    <name type="common">Lactobacillus brevis</name>
    <dbReference type="NCBI Taxonomy" id="1580"/>
    <lineage>
        <taxon>Bacteria</taxon>
        <taxon>Bacillati</taxon>
        <taxon>Bacillota</taxon>
        <taxon>Bacilli</taxon>
        <taxon>Lactobacillales</taxon>
        <taxon>Lactobacillaceae</taxon>
        <taxon>Levilactobacillus</taxon>
    </lineage>
</organism>
<keyword evidence="1" id="KW-0238">DNA-binding</keyword>
<dbReference type="EMBL" id="NVYO01000001">
    <property type="protein sequence ID" value="PBQ23699.1"/>
    <property type="molecule type" value="Genomic_DNA"/>
</dbReference>
<comment type="caution">
    <text evidence="3">The sequence shown here is derived from an EMBL/GenBank/DDBJ whole genome shotgun (WGS) entry which is preliminary data.</text>
</comment>
<feature type="domain" description="HTH merR-type" evidence="2">
    <location>
        <begin position="1"/>
        <end position="70"/>
    </location>
</feature>
<protein>
    <submittedName>
        <fullName evidence="3">Transcriptional regulator</fullName>
    </submittedName>
</protein>